<feature type="transmembrane region" description="Helical" evidence="6">
    <location>
        <begin position="286"/>
        <end position="309"/>
    </location>
</feature>
<keyword evidence="2" id="KW-1003">Cell membrane</keyword>
<dbReference type="Pfam" id="PF00001">
    <property type="entry name" value="7tm_1"/>
    <property type="match status" value="1"/>
</dbReference>
<dbReference type="GO" id="GO:0005886">
    <property type="term" value="C:plasma membrane"/>
    <property type="evidence" value="ECO:0007669"/>
    <property type="project" value="UniProtKB-SubCell"/>
</dbReference>
<accession>A0A6P8J139</accession>
<dbReference type="KEGG" id="aten:116307194"/>
<evidence type="ECO:0000256" key="4">
    <source>
        <dbReference type="ARBA" id="ARBA00022989"/>
    </source>
</evidence>
<dbReference type="PROSITE" id="PS50262">
    <property type="entry name" value="G_PROTEIN_RECEP_F1_2"/>
    <property type="match status" value="1"/>
</dbReference>
<evidence type="ECO:0000256" key="2">
    <source>
        <dbReference type="ARBA" id="ARBA00022475"/>
    </source>
</evidence>
<evidence type="ECO:0000259" key="7">
    <source>
        <dbReference type="PROSITE" id="PS50262"/>
    </source>
</evidence>
<keyword evidence="8" id="KW-1185">Reference proteome</keyword>
<organism evidence="8 9">
    <name type="scientific">Actinia tenebrosa</name>
    <name type="common">Australian red waratah sea anemone</name>
    <dbReference type="NCBI Taxonomy" id="6105"/>
    <lineage>
        <taxon>Eukaryota</taxon>
        <taxon>Metazoa</taxon>
        <taxon>Cnidaria</taxon>
        <taxon>Anthozoa</taxon>
        <taxon>Hexacorallia</taxon>
        <taxon>Actiniaria</taxon>
        <taxon>Actiniidae</taxon>
        <taxon>Actinia</taxon>
    </lineage>
</organism>
<keyword evidence="3 6" id="KW-0812">Transmembrane</keyword>
<reference evidence="9" key="1">
    <citation type="submission" date="2025-08" db="UniProtKB">
        <authorList>
            <consortium name="RefSeq"/>
        </authorList>
    </citation>
    <scope>IDENTIFICATION</scope>
    <source>
        <tissue evidence="9">Tentacle</tissue>
    </source>
</reference>
<keyword evidence="4 6" id="KW-1133">Transmembrane helix</keyword>
<dbReference type="RefSeq" id="XP_031573204.1">
    <property type="nucleotide sequence ID" value="XM_031717344.1"/>
</dbReference>
<evidence type="ECO:0000256" key="1">
    <source>
        <dbReference type="ARBA" id="ARBA00004651"/>
    </source>
</evidence>
<proteinExistence type="predicted"/>
<feature type="transmembrane region" description="Helical" evidence="6">
    <location>
        <begin position="126"/>
        <end position="146"/>
    </location>
</feature>
<name>A0A6P8J139_ACTTE</name>
<feature type="transmembrane region" description="Helical" evidence="6">
    <location>
        <begin position="201"/>
        <end position="224"/>
    </location>
</feature>
<dbReference type="OrthoDB" id="5955857at2759"/>
<protein>
    <submittedName>
        <fullName evidence="9">Trace amine-associated receptor 13c-like</fullName>
    </submittedName>
</protein>
<dbReference type="FunCoup" id="A0A6P8J139">
    <property type="interactions" value="479"/>
</dbReference>
<comment type="subcellular location">
    <subcellularLocation>
        <location evidence="1">Cell membrane</location>
        <topology evidence="1">Multi-pass membrane protein</topology>
    </subcellularLocation>
</comment>
<feature type="transmembrane region" description="Helical" evidence="6">
    <location>
        <begin position="251"/>
        <end position="274"/>
    </location>
</feature>
<evidence type="ECO:0000256" key="6">
    <source>
        <dbReference type="SAM" id="Phobius"/>
    </source>
</evidence>
<evidence type="ECO:0000313" key="8">
    <source>
        <dbReference type="Proteomes" id="UP000515163"/>
    </source>
</evidence>
<dbReference type="PRINTS" id="PR00237">
    <property type="entry name" value="GPCRRHODOPSN"/>
</dbReference>
<feature type="transmembrane region" description="Helical" evidence="6">
    <location>
        <begin position="86"/>
        <end position="106"/>
    </location>
</feature>
<dbReference type="PANTHER" id="PTHR22750">
    <property type="entry name" value="G-PROTEIN COUPLED RECEPTOR"/>
    <property type="match status" value="1"/>
</dbReference>
<feature type="transmembrane region" description="Helical" evidence="6">
    <location>
        <begin position="49"/>
        <end position="74"/>
    </location>
</feature>
<dbReference type="GO" id="GO:0004930">
    <property type="term" value="F:G protein-coupled receptor activity"/>
    <property type="evidence" value="ECO:0007669"/>
    <property type="project" value="InterPro"/>
</dbReference>
<feature type="domain" description="G-protein coupled receptors family 1 profile" evidence="7">
    <location>
        <begin position="65"/>
        <end position="309"/>
    </location>
</feature>
<gene>
    <name evidence="9" type="primary">LOC116307194</name>
</gene>
<evidence type="ECO:0000256" key="5">
    <source>
        <dbReference type="ARBA" id="ARBA00023136"/>
    </source>
</evidence>
<dbReference type="SUPFAM" id="SSF81321">
    <property type="entry name" value="Family A G protein-coupled receptor-like"/>
    <property type="match status" value="1"/>
</dbReference>
<feature type="transmembrane region" description="Helical" evidence="6">
    <location>
        <begin position="167"/>
        <end position="189"/>
    </location>
</feature>
<dbReference type="GeneID" id="116307194"/>
<dbReference type="CDD" id="cd00637">
    <property type="entry name" value="7tm_classA_rhodopsin-like"/>
    <property type="match status" value="1"/>
</dbReference>
<dbReference type="AlphaFoldDB" id="A0A6P8J139"/>
<dbReference type="InterPro" id="IPR000276">
    <property type="entry name" value="GPCR_Rhodpsn"/>
</dbReference>
<dbReference type="Gene3D" id="1.20.1070.10">
    <property type="entry name" value="Rhodopsin 7-helix transmembrane proteins"/>
    <property type="match status" value="1"/>
</dbReference>
<evidence type="ECO:0000313" key="9">
    <source>
        <dbReference type="RefSeq" id="XP_031573204.1"/>
    </source>
</evidence>
<evidence type="ECO:0000256" key="3">
    <source>
        <dbReference type="ARBA" id="ARBA00022692"/>
    </source>
</evidence>
<sequence>MNVFLSLSYLDPVNTSITDNATLVQCPIKLPLASWDSSSFEAAAKVSTLVAVTVNFITMPFTIFFNALIIFLVWKNPSLQIERVIVLAYLALADLMVGLLCQPLFIARGVSQLKTNSMNCDINNGYISSQFFFGITASIQLALVTYERYVAIIHPYQYPTRITVKRLTYATIVIWSLNMTVSILLFALLAFGEDIWYIDILYIPLGIFLTSAMVYWYVCIFVAIRRQRKIGQQQQNVNMNNVHTQQNYKGAITAALLLGCFLVSLIPLLCTFLLKRVLGSGFSNSVFLFLRPWGLTFVQLASFINPIIYGLRVRELRRKCFQLVFRIQH</sequence>
<dbReference type="InParanoid" id="A0A6P8J139"/>
<dbReference type="InterPro" id="IPR017452">
    <property type="entry name" value="GPCR_Rhodpsn_7TM"/>
</dbReference>
<keyword evidence="5 6" id="KW-0472">Membrane</keyword>
<dbReference type="Proteomes" id="UP000515163">
    <property type="component" value="Unplaced"/>
</dbReference>